<feature type="region of interest" description="Disordered" evidence="1">
    <location>
        <begin position="1"/>
        <end position="41"/>
    </location>
</feature>
<proteinExistence type="predicted"/>
<feature type="compositionally biased region" description="Basic residues" evidence="1">
    <location>
        <begin position="19"/>
        <end position="31"/>
    </location>
</feature>
<evidence type="ECO:0000313" key="3">
    <source>
        <dbReference type="Proteomes" id="UP001054945"/>
    </source>
</evidence>
<comment type="caution">
    <text evidence="2">The sequence shown here is derived from an EMBL/GenBank/DDBJ whole genome shotgun (WGS) entry which is preliminary data.</text>
</comment>
<dbReference type="EMBL" id="BPLR01014015">
    <property type="protein sequence ID" value="GIY65665.1"/>
    <property type="molecule type" value="Genomic_DNA"/>
</dbReference>
<sequence length="79" mass="9144">MGTHHYNSISDKRSAHCFQKARRQHASHKKERGGEGKRPEQLCGRFHYNPRANGGLSLVLLTDCDGWTHERTDTRCRVR</sequence>
<dbReference type="AlphaFoldDB" id="A0AAV4V601"/>
<dbReference type="Proteomes" id="UP001054945">
    <property type="component" value="Unassembled WGS sequence"/>
</dbReference>
<gene>
    <name evidence="2" type="ORF">CEXT_740731</name>
</gene>
<evidence type="ECO:0000313" key="2">
    <source>
        <dbReference type="EMBL" id="GIY65665.1"/>
    </source>
</evidence>
<accession>A0AAV4V601</accession>
<reference evidence="2 3" key="1">
    <citation type="submission" date="2021-06" db="EMBL/GenBank/DDBJ databases">
        <title>Caerostris extrusa draft genome.</title>
        <authorList>
            <person name="Kono N."/>
            <person name="Arakawa K."/>
        </authorList>
    </citation>
    <scope>NUCLEOTIDE SEQUENCE [LARGE SCALE GENOMIC DNA]</scope>
</reference>
<protein>
    <submittedName>
        <fullName evidence="2">Uncharacterized protein</fullName>
    </submittedName>
</protein>
<name>A0AAV4V601_CAEEX</name>
<keyword evidence="3" id="KW-1185">Reference proteome</keyword>
<organism evidence="2 3">
    <name type="scientific">Caerostris extrusa</name>
    <name type="common">Bark spider</name>
    <name type="synonym">Caerostris bankana</name>
    <dbReference type="NCBI Taxonomy" id="172846"/>
    <lineage>
        <taxon>Eukaryota</taxon>
        <taxon>Metazoa</taxon>
        <taxon>Ecdysozoa</taxon>
        <taxon>Arthropoda</taxon>
        <taxon>Chelicerata</taxon>
        <taxon>Arachnida</taxon>
        <taxon>Araneae</taxon>
        <taxon>Araneomorphae</taxon>
        <taxon>Entelegynae</taxon>
        <taxon>Araneoidea</taxon>
        <taxon>Araneidae</taxon>
        <taxon>Caerostris</taxon>
    </lineage>
</organism>
<evidence type="ECO:0000256" key="1">
    <source>
        <dbReference type="SAM" id="MobiDB-lite"/>
    </source>
</evidence>